<dbReference type="EMBL" id="CAACVG010014642">
    <property type="protein sequence ID" value="VEN63460.1"/>
    <property type="molecule type" value="Genomic_DNA"/>
</dbReference>
<reference evidence="1 2" key="1">
    <citation type="submission" date="2019-01" db="EMBL/GenBank/DDBJ databases">
        <authorList>
            <person name="Sayadi A."/>
        </authorList>
    </citation>
    <scope>NUCLEOTIDE SEQUENCE [LARGE SCALE GENOMIC DNA]</scope>
</reference>
<protein>
    <submittedName>
        <fullName evidence="1">Uncharacterized protein</fullName>
    </submittedName>
</protein>
<gene>
    <name evidence="1" type="ORF">CALMAC_LOCUS20273</name>
</gene>
<sequence length="104" mass="11939">MLPPCTKFDSKRRHCHLALAYGTIEPKPLPVQILSFYLDGFEHSSSLEFVPAITILPQLRQVVFYAPRLPAVHINPADIAQLQLHTVRVQIVPYTSFKQRIAWF</sequence>
<evidence type="ECO:0000313" key="2">
    <source>
        <dbReference type="Proteomes" id="UP000410492"/>
    </source>
</evidence>
<name>A0A653DUN3_CALMS</name>
<proteinExistence type="predicted"/>
<accession>A0A653DUN3</accession>
<dbReference type="Proteomes" id="UP000410492">
    <property type="component" value="Unassembled WGS sequence"/>
</dbReference>
<organism evidence="1 2">
    <name type="scientific">Callosobruchus maculatus</name>
    <name type="common">Southern cowpea weevil</name>
    <name type="synonym">Pulse bruchid</name>
    <dbReference type="NCBI Taxonomy" id="64391"/>
    <lineage>
        <taxon>Eukaryota</taxon>
        <taxon>Metazoa</taxon>
        <taxon>Ecdysozoa</taxon>
        <taxon>Arthropoda</taxon>
        <taxon>Hexapoda</taxon>
        <taxon>Insecta</taxon>
        <taxon>Pterygota</taxon>
        <taxon>Neoptera</taxon>
        <taxon>Endopterygota</taxon>
        <taxon>Coleoptera</taxon>
        <taxon>Polyphaga</taxon>
        <taxon>Cucujiformia</taxon>
        <taxon>Chrysomeloidea</taxon>
        <taxon>Chrysomelidae</taxon>
        <taxon>Bruchinae</taxon>
        <taxon>Bruchini</taxon>
        <taxon>Callosobruchus</taxon>
    </lineage>
</organism>
<keyword evidence="2" id="KW-1185">Reference proteome</keyword>
<evidence type="ECO:0000313" key="1">
    <source>
        <dbReference type="EMBL" id="VEN63460.1"/>
    </source>
</evidence>
<dbReference type="AlphaFoldDB" id="A0A653DUN3"/>
<feature type="non-terminal residue" evidence="1">
    <location>
        <position position="104"/>
    </location>
</feature>
<dbReference type="OrthoDB" id="283815at2759"/>